<evidence type="ECO:0000256" key="1">
    <source>
        <dbReference type="SAM" id="Phobius"/>
    </source>
</evidence>
<organism evidence="2 3">
    <name type="scientific">Parasponia andersonii</name>
    <name type="common">Sponia andersonii</name>
    <dbReference type="NCBI Taxonomy" id="3476"/>
    <lineage>
        <taxon>Eukaryota</taxon>
        <taxon>Viridiplantae</taxon>
        <taxon>Streptophyta</taxon>
        <taxon>Embryophyta</taxon>
        <taxon>Tracheophyta</taxon>
        <taxon>Spermatophyta</taxon>
        <taxon>Magnoliopsida</taxon>
        <taxon>eudicotyledons</taxon>
        <taxon>Gunneridae</taxon>
        <taxon>Pentapetalae</taxon>
        <taxon>rosids</taxon>
        <taxon>fabids</taxon>
        <taxon>Rosales</taxon>
        <taxon>Cannabaceae</taxon>
        <taxon>Parasponia</taxon>
    </lineage>
</organism>
<gene>
    <name evidence="2" type="ORF">PanWU01x14_123630</name>
</gene>
<feature type="transmembrane region" description="Helical" evidence="1">
    <location>
        <begin position="30"/>
        <end position="50"/>
    </location>
</feature>
<dbReference type="Proteomes" id="UP000237105">
    <property type="component" value="Unassembled WGS sequence"/>
</dbReference>
<evidence type="ECO:0000313" key="3">
    <source>
        <dbReference type="Proteomes" id="UP000237105"/>
    </source>
</evidence>
<keyword evidence="3" id="KW-1185">Reference proteome</keyword>
<reference evidence="3" key="1">
    <citation type="submission" date="2016-06" db="EMBL/GenBank/DDBJ databases">
        <title>Parallel loss of symbiosis genes in relatives of nitrogen-fixing non-legume Parasponia.</title>
        <authorList>
            <person name="Van Velzen R."/>
            <person name="Holmer R."/>
            <person name="Bu F."/>
            <person name="Rutten L."/>
            <person name="Van Zeijl A."/>
            <person name="Liu W."/>
            <person name="Santuari L."/>
            <person name="Cao Q."/>
            <person name="Sharma T."/>
            <person name="Shen D."/>
            <person name="Roswanjaya Y."/>
            <person name="Wardhani T."/>
            <person name="Kalhor M.S."/>
            <person name="Jansen J."/>
            <person name="Van den Hoogen J."/>
            <person name="Gungor B."/>
            <person name="Hartog M."/>
            <person name="Hontelez J."/>
            <person name="Verver J."/>
            <person name="Yang W.-C."/>
            <person name="Schijlen E."/>
            <person name="Repin R."/>
            <person name="Schilthuizen M."/>
            <person name="Schranz E."/>
            <person name="Heidstra R."/>
            <person name="Miyata K."/>
            <person name="Fedorova E."/>
            <person name="Kohlen W."/>
            <person name="Bisseling T."/>
            <person name="Smit S."/>
            <person name="Geurts R."/>
        </authorList>
    </citation>
    <scope>NUCLEOTIDE SEQUENCE [LARGE SCALE GENOMIC DNA]</scope>
    <source>
        <strain evidence="3">cv. WU1-14</strain>
    </source>
</reference>
<keyword evidence="1" id="KW-0472">Membrane</keyword>
<evidence type="ECO:0000313" key="2">
    <source>
        <dbReference type="EMBL" id="PON64486.1"/>
    </source>
</evidence>
<protein>
    <recommendedName>
        <fullName evidence="4">Transmembrane protein</fullName>
    </recommendedName>
</protein>
<dbReference type="EMBL" id="JXTB01000095">
    <property type="protein sequence ID" value="PON64486.1"/>
    <property type="molecule type" value="Genomic_DNA"/>
</dbReference>
<proteinExistence type="predicted"/>
<dbReference type="AlphaFoldDB" id="A0A2P5CU62"/>
<comment type="caution">
    <text evidence="2">The sequence shown here is derived from an EMBL/GenBank/DDBJ whole genome shotgun (WGS) entry which is preliminary data.</text>
</comment>
<name>A0A2P5CU62_PARAD</name>
<accession>A0A2P5CU62</accession>
<keyword evidence="1" id="KW-0812">Transmembrane</keyword>
<sequence length="139" mass="16774">MDIHKLTTSNKHKQMRKTKINLDPSLVFDYMYVSQLTNMIMFSFLFKFLLNGEVSNASATDVRRGRPTTWPVFSHTIRRWRMLRFHPPQQHNLITIRRRWWPYSTHAQPRTIKSFLFLMILTLTVPNFDCLQRLQNLIH</sequence>
<keyword evidence="1" id="KW-1133">Transmembrane helix</keyword>
<evidence type="ECO:0008006" key="4">
    <source>
        <dbReference type="Google" id="ProtNLM"/>
    </source>
</evidence>